<evidence type="ECO:0000313" key="4">
    <source>
        <dbReference type="Proteomes" id="UP000377803"/>
    </source>
</evidence>
<dbReference type="OrthoDB" id="150966at2157"/>
<gene>
    <name evidence="3" type="ORF">LC1Nh_0145</name>
</gene>
<dbReference type="Pfam" id="PF05168">
    <property type="entry name" value="HEPN"/>
    <property type="match status" value="1"/>
</dbReference>
<sequence>MKEFEKFIEEGKVRETKPNPSQARSLIQKAEKRLRYVKGRNITEENADLILEDSYEAVREALDAFLVLDGYKPHSHEASIIYGFENLEIPYGTTNKLNKFRKLRNDSKYRGEDIKRKEAEKILKIAKELIPLLKEKFNGRENQQ</sequence>
<keyword evidence="4" id="KW-1185">Reference proteome</keyword>
<dbReference type="RefSeq" id="WP_153549791.1">
    <property type="nucleotide sequence ID" value="NZ_CP040089.1"/>
</dbReference>
<organism evidence="3 4">
    <name type="scientific">Candidatus Nanohalobium constans</name>
    <dbReference type="NCBI Taxonomy" id="2565781"/>
    <lineage>
        <taxon>Archaea</taxon>
        <taxon>Candidatus Nanohalarchaeota</taxon>
        <taxon>Candidatus Nanohalobia</taxon>
        <taxon>Candidatus Nanohalobiales</taxon>
        <taxon>Candidatus Nanohalobiaceae</taxon>
        <taxon>Candidatus Nanohalobium</taxon>
    </lineage>
</organism>
<dbReference type="KEGG" id="ncon:LC1Nh_0145"/>
<dbReference type="Gene3D" id="1.20.120.330">
    <property type="entry name" value="Nucleotidyltransferases domain 2"/>
    <property type="match status" value="1"/>
</dbReference>
<accession>A0A5Q0UEP5</accession>
<protein>
    <recommendedName>
        <fullName evidence="2">HEPN domain-containing protein</fullName>
    </recommendedName>
</protein>
<proteinExistence type="predicted"/>
<evidence type="ECO:0000259" key="2">
    <source>
        <dbReference type="Pfam" id="PF05168"/>
    </source>
</evidence>
<dbReference type="GeneID" id="42364526"/>
<name>A0A5Q0UEP5_9ARCH</name>
<feature type="domain" description="HEPN" evidence="2">
    <location>
        <begin position="24"/>
        <end position="135"/>
    </location>
</feature>
<evidence type="ECO:0000256" key="1">
    <source>
        <dbReference type="SAM" id="MobiDB-lite"/>
    </source>
</evidence>
<dbReference type="InterPro" id="IPR007842">
    <property type="entry name" value="HEPN_dom"/>
</dbReference>
<feature type="region of interest" description="Disordered" evidence="1">
    <location>
        <begin position="1"/>
        <end position="25"/>
    </location>
</feature>
<dbReference type="EMBL" id="CP040089">
    <property type="protein sequence ID" value="QGA80053.1"/>
    <property type="molecule type" value="Genomic_DNA"/>
</dbReference>
<feature type="compositionally biased region" description="Basic and acidic residues" evidence="1">
    <location>
        <begin position="1"/>
        <end position="17"/>
    </location>
</feature>
<evidence type="ECO:0000313" key="3">
    <source>
        <dbReference type="EMBL" id="QGA80053.1"/>
    </source>
</evidence>
<dbReference type="SUPFAM" id="SSF81593">
    <property type="entry name" value="Nucleotidyltransferase substrate binding subunit/domain"/>
    <property type="match status" value="1"/>
</dbReference>
<dbReference type="AlphaFoldDB" id="A0A5Q0UEP5"/>
<reference evidence="4" key="1">
    <citation type="submission" date="2019-05" db="EMBL/GenBank/DDBJ databases">
        <title>Candidatus Nanohalobium constans, a novel model system to study the DPANN nano-sized archaea: genomic and physiological characterization of a nanoarchaeon co-cultured with its chitinotrophic host.</title>
        <authorList>
            <person name="La Cono V."/>
            <person name="Arcadi E."/>
            <person name="Crisafi F."/>
            <person name="Denaro R."/>
            <person name="La Spada G."/>
            <person name="Messina E."/>
            <person name="Smedile F."/>
            <person name="Toshchakov S.V."/>
            <person name="Shevchenko M.A."/>
            <person name="Golyshin P.N."/>
            <person name="Golyshina O.V."/>
            <person name="Ferrer M."/>
            <person name="Rohde M."/>
            <person name="Mushegian A."/>
            <person name="Sorokin D.Y."/>
            <person name="Giuliano L."/>
            <person name="Yakimov M.M."/>
        </authorList>
    </citation>
    <scope>NUCLEOTIDE SEQUENCE [LARGE SCALE GENOMIC DNA]</scope>
    <source>
        <strain evidence="4">LC1Nh</strain>
    </source>
</reference>
<dbReference type="Proteomes" id="UP000377803">
    <property type="component" value="Chromosome"/>
</dbReference>